<reference evidence="1 2" key="1">
    <citation type="submission" date="2016-01" db="EMBL/GenBank/DDBJ databases">
        <authorList>
            <person name="Oliw E.H."/>
        </authorList>
    </citation>
    <scope>NUCLEOTIDE SEQUENCE [LARGE SCALE GENOMIC DNA]</scope>
    <source>
        <strain evidence="1 2">PSS_7772B</strain>
    </source>
</reference>
<name>A0A133NXG7_GARVA</name>
<dbReference type="Proteomes" id="UP000070687">
    <property type="component" value="Unassembled WGS sequence"/>
</dbReference>
<evidence type="ECO:0000313" key="2">
    <source>
        <dbReference type="Proteomes" id="UP000070687"/>
    </source>
</evidence>
<protein>
    <submittedName>
        <fullName evidence="1">Uncharacterized protein</fullName>
    </submittedName>
</protein>
<evidence type="ECO:0000313" key="1">
    <source>
        <dbReference type="EMBL" id="KXA21006.1"/>
    </source>
</evidence>
<gene>
    <name evidence="1" type="ORF">HMPREF3208_00681</name>
</gene>
<sequence>MKMLENLRVLGGGSARAHLPRFFCSKRVRRPAFALRFSARKQFGAPSLLRVESTVCFQRKRGLPSSIKTKAGQVRVVVHWEFGCVLCALCCTVYIAAQHIVTNCTQYI</sequence>
<dbReference type="EMBL" id="LRQB01000038">
    <property type="protein sequence ID" value="KXA21006.1"/>
    <property type="molecule type" value="Genomic_DNA"/>
</dbReference>
<accession>A0A133NXG7</accession>
<dbReference type="AlphaFoldDB" id="A0A133NXG7"/>
<organism evidence="1 2">
    <name type="scientific">Gardnerella vaginalis</name>
    <dbReference type="NCBI Taxonomy" id="2702"/>
    <lineage>
        <taxon>Bacteria</taxon>
        <taxon>Bacillati</taxon>
        <taxon>Actinomycetota</taxon>
        <taxon>Actinomycetes</taxon>
        <taxon>Bifidobacteriales</taxon>
        <taxon>Bifidobacteriaceae</taxon>
        <taxon>Gardnerella</taxon>
    </lineage>
</organism>
<proteinExistence type="predicted"/>
<comment type="caution">
    <text evidence="1">The sequence shown here is derived from an EMBL/GenBank/DDBJ whole genome shotgun (WGS) entry which is preliminary data.</text>
</comment>